<dbReference type="PROSITE" id="PS51257">
    <property type="entry name" value="PROKAR_LIPOPROTEIN"/>
    <property type="match status" value="1"/>
</dbReference>
<evidence type="ECO:0000313" key="1">
    <source>
        <dbReference type="EMBL" id="OZS42681.1"/>
    </source>
</evidence>
<dbReference type="Proteomes" id="UP000215999">
    <property type="component" value="Unassembled WGS sequence"/>
</dbReference>
<protein>
    <recommendedName>
        <fullName evidence="3">Lipoprotein</fullName>
    </recommendedName>
</protein>
<dbReference type="EMBL" id="NOIF01000133">
    <property type="protein sequence ID" value="OZS42681.1"/>
    <property type="molecule type" value="Genomic_DNA"/>
</dbReference>
<proteinExistence type="predicted"/>
<gene>
    <name evidence="1" type="ORF">ASV53_17185</name>
</gene>
<sequence length="418" mass="46929">MKKLIVPSFIALLAGCQVTPKQLTSDIDVSSNFKETSIPAGTYVLAINSYNDEQDIQNQTYNPSAECAEYIISDLTKLGFKRVYNQQNTDYIIGFNCNFKVIIHDEGYTAAANYGLDFRTSNSRITSTTGTDSLNVHSNSIGTKINTFDIKNASSSHIITTAGIAIYKNHDAFSYRDRDRELLWAGSAISQSFSRQKDKRVANNKDLIQSVLTQFNNKENSGDFHGHPNKVITLPYLADASSINEDQSNKPFLYTMEVDWNKRNQALGYNKYFYKPWQTIYDGGKRIVYEGEKDDLLAISTESFVNEGKGELVMLTFRCPSKSPMLSITFRKESLEVGSLYDVYIYDGYEHGKIKVQALATDNSLVFGATSQIIEVLASGNGTNKDFITVVLPDLDKEIEFRKEGFEEAMTIAYPECI</sequence>
<evidence type="ECO:0008006" key="3">
    <source>
        <dbReference type="Google" id="ProtNLM"/>
    </source>
</evidence>
<reference evidence="1 2" key="1">
    <citation type="journal article" date="2016" name="Antonie Van Leeuwenhoek">
        <title>Photobacterium sanguinicancri sp. nov. isolated from marine animals.</title>
        <authorList>
            <person name="Gomez-Gil B."/>
            <person name="Roque A."/>
            <person name="Rotllant G."/>
            <person name="Romalde J.L."/>
            <person name="Doce A."/>
            <person name="Eggermont M."/>
            <person name="Defoirdt T."/>
        </authorList>
    </citation>
    <scope>NUCLEOTIDE SEQUENCE [LARGE SCALE GENOMIC DNA]</scope>
    <source>
        <strain evidence="1 2">CAIM 1827</strain>
    </source>
</reference>
<organism evidence="1 2">
    <name type="scientific">Photobacterium sanguinicancri</name>
    <dbReference type="NCBI Taxonomy" id="875932"/>
    <lineage>
        <taxon>Bacteria</taxon>
        <taxon>Pseudomonadati</taxon>
        <taxon>Pseudomonadota</taxon>
        <taxon>Gammaproteobacteria</taxon>
        <taxon>Vibrionales</taxon>
        <taxon>Vibrionaceae</taxon>
        <taxon>Photobacterium</taxon>
    </lineage>
</organism>
<comment type="caution">
    <text evidence="1">The sequence shown here is derived from an EMBL/GenBank/DDBJ whole genome shotgun (WGS) entry which is preliminary data.</text>
</comment>
<evidence type="ECO:0000313" key="2">
    <source>
        <dbReference type="Proteomes" id="UP000215999"/>
    </source>
</evidence>
<name>A0ABX4FV79_9GAMM</name>
<keyword evidence="2" id="KW-1185">Reference proteome</keyword>
<accession>A0ABX4FV79</accession>
<dbReference type="RefSeq" id="WP_094957991.1">
    <property type="nucleotide sequence ID" value="NZ_NOIF01000133.1"/>
</dbReference>